<organism evidence="1 2">
    <name type="scientific">Prunus persica</name>
    <name type="common">Peach</name>
    <name type="synonym">Amygdalus persica</name>
    <dbReference type="NCBI Taxonomy" id="3760"/>
    <lineage>
        <taxon>Eukaryota</taxon>
        <taxon>Viridiplantae</taxon>
        <taxon>Streptophyta</taxon>
        <taxon>Embryophyta</taxon>
        <taxon>Tracheophyta</taxon>
        <taxon>Spermatophyta</taxon>
        <taxon>Magnoliopsida</taxon>
        <taxon>eudicotyledons</taxon>
        <taxon>Gunneridae</taxon>
        <taxon>Pentapetalae</taxon>
        <taxon>rosids</taxon>
        <taxon>fabids</taxon>
        <taxon>Rosales</taxon>
        <taxon>Rosaceae</taxon>
        <taxon>Amygdaloideae</taxon>
        <taxon>Amygdaleae</taxon>
        <taxon>Prunus</taxon>
    </lineage>
</organism>
<sequence>MSFTCSFSFVVLNPSVYSSLFFPVLALLKCSHLSSPCQAVTSSVHETSFVSSSRSPFAGGSSIVTKLDFEGLTPRRGVS</sequence>
<protein>
    <submittedName>
        <fullName evidence="1">Uncharacterized protein</fullName>
    </submittedName>
</protein>
<dbReference type="AlphaFoldDB" id="A0A251NAR4"/>
<dbReference type="Gramene" id="ONH96438">
    <property type="protein sequence ID" value="ONH96438"/>
    <property type="gene ID" value="PRUPE_7G129000"/>
</dbReference>
<dbReference type="Proteomes" id="UP000006882">
    <property type="component" value="Chromosome G7"/>
</dbReference>
<dbReference type="EMBL" id="CM007657">
    <property type="protein sequence ID" value="ONH96438.1"/>
    <property type="molecule type" value="Genomic_DNA"/>
</dbReference>
<evidence type="ECO:0000313" key="1">
    <source>
        <dbReference type="EMBL" id="ONH96438.1"/>
    </source>
</evidence>
<name>A0A251NAR4_PRUPE</name>
<keyword evidence="2" id="KW-1185">Reference proteome</keyword>
<evidence type="ECO:0000313" key="2">
    <source>
        <dbReference type="Proteomes" id="UP000006882"/>
    </source>
</evidence>
<accession>A0A251NAR4</accession>
<reference evidence="1 2" key="1">
    <citation type="journal article" date="2013" name="Nat. Genet.">
        <title>The high-quality draft genome of peach (Prunus persica) identifies unique patterns of genetic diversity, domestication and genome evolution.</title>
        <authorList>
            <consortium name="International Peach Genome Initiative"/>
            <person name="Verde I."/>
            <person name="Abbott A.G."/>
            <person name="Scalabrin S."/>
            <person name="Jung S."/>
            <person name="Shu S."/>
            <person name="Marroni F."/>
            <person name="Zhebentyayeva T."/>
            <person name="Dettori M.T."/>
            <person name="Grimwood J."/>
            <person name="Cattonaro F."/>
            <person name="Zuccolo A."/>
            <person name="Rossini L."/>
            <person name="Jenkins J."/>
            <person name="Vendramin E."/>
            <person name="Meisel L.A."/>
            <person name="Decroocq V."/>
            <person name="Sosinski B."/>
            <person name="Prochnik S."/>
            <person name="Mitros T."/>
            <person name="Policriti A."/>
            <person name="Cipriani G."/>
            <person name="Dondini L."/>
            <person name="Ficklin S."/>
            <person name="Goodstein D.M."/>
            <person name="Xuan P."/>
            <person name="Del Fabbro C."/>
            <person name="Aramini V."/>
            <person name="Copetti D."/>
            <person name="Gonzalez S."/>
            <person name="Horner D.S."/>
            <person name="Falchi R."/>
            <person name="Lucas S."/>
            <person name="Mica E."/>
            <person name="Maldonado J."/>
            <person name="Lazzari B."/>
            <person name="Bielenberg D."/>
            <person name="Pirona R."/>
            <person name="Miculan M."/>
            <person name="Barakat A."/>
            <person name="Testolin R."/>
            <person name="Stella A."/>
            <person name="Tartarini S."/>
            <person name="Tonutti P."/>
            <person name="Arus P."/>
            <person name="Orellana A."/>
            <person name="Wells C."/>
            <person name="Main D."/>
            <person name="Vizzotto G."/>
            <person name="Silva H."/>
            <person name="Salamini F."/>
            <person name="Schmutz J."/>
            <person name="Morgante M."/>
            <person name="Rokhsar D.S."/>
        </authorList>
    </citation>
    <scope>NUCLEOTIDE SEQUENCE [LARGE SCALE GENOMIC DNA]</scope>
    <source>
        <strain evidence="2">cv. Nemared</strain>
    </source>
</reference>
<proteinExistence type="predicted"/>
<gene>
    <name evidence="1" type="ORF">PRUPE_7G129000</name>
</gene>